<evidence type="ECO:0000259" key="3">
    <source>
        <dbReference type="Pfam" id="PF20594"/>
    </source>
</evidence>
<protein>
    <recommendedName>
        <fullName evidence="3">DUF6794 domain-containing protein</fullName>
    </recommendedName>
</protein>
<dbReference type="AlphaFoldDB" id="A0A7W8DLZ0"/>
<evidence type="ECO:0000256" key="1">
    <source>
        <dbReference type="SAM" id="MobiDB-lite"/>
    </source>
</evidence>
<reference evidence="4 5" key="1">
    <citation type="submission" date="2020-08" db="EMBL/GenBank/DDBJ databases">
        <title>Genomic Encyclopedia of Type Strains, Phase IV (KMG-IV): sequencing the most valuable type-strain genomes for metagenomic binning, comparative biology and taxonomic classification.</title>
        <authorList>
            <person name="Goeker M."/>
        </authorList>
    </citation>
    <scope>NUCLEOTIDE SEQUENCE [LARGE SCALE GENOMIC DNA]</scope>
    <source>
        <strain evidence="4 5">DSM 12252</strain>
    </source>
</reference>
<comment type="caution">
    <text evidence="4">The sequence shown here is derived from an EMBL/GenBank/DDBJ whole genome shotgun (WGS) entry which is preliminary data.</text>
</comment>
<evidence type="ECO:0000313" key="4">
    <source>
        <dbReference type="EMBL" id="MBB5034535.1"/>
    </source>
</evidence>
<name>A0A7W8DLZ0_9BACT</name>
<dbReference type="Pfam" id="PF20594">
    <property type="entry name" value="DUF6794"/>
    <property type="match status" value="1"/>
</dbReference>
<dbReference type="InterPro" id="IPR046744">
    <property type="entry name" value="DUF6794"/>
</dbReference>
<feature type="chain" id="PRO_5030611421" description="DUF6794 domain-containing protein" evidence="2">
    <location>
        <begin position="20"/>
        <end position="227"/>
    </location>
</feature>
<keyword evidence="2" id="KW-0732">Signal</keyword>
<feature type="region of interest" description="Disordered" evidence="1">
    <location>
        <begin position="148"/>
        <end position="186"/>
    </location>
</feature>
<dbReference type="RefSeq" id="WP_184342440.1">
    <property type="nucleotide sequence ID" value="NZ_JACHIG010000010.1"/>
</dbReference>
<sequence>MKRITTLIFLLVAGSQLFADEKKAAPEKQPAQVQAKKAEMPPPKTLVEAHQQLEKLLPKDELAKIDAMKAEDEMIEYHFGLGMWMRNEWGLWGGGPLAQYMNKLGFLHPDDMSGVILETFWCQRHNKDFRLKERAAYNEAYWKAAANPPATAKDPKDGSKVEWNMSFGAGDDKSPRQIHVGKSKKTGRWLAYEHDKGVYEPDAALLKRIKDSESSNPFGPYEKPISK</sequence>
<feature type="domain" description="DUF6794" evidence="3">
    <location>
        <begin position="43"/>
        <end position="123"/>
    </location>
</feature>
<evidence type="ECO:0000256" key="2">
    <source>
        <dbReference type="SAM" id="SignalP"/>
    </source>
</evidence>
<proteinExistence type="predicted"/>
<dbReference type="Proteomes" id="UP000590740">
    <property type="component" value="Unassembled WGS sequence"/>
</dbReference>
<accession>A0A7W8DLZ0</accession>
<dbReference type="EMBL" id="JACHIG010000010">
    <property type="protein sequence ID" value="MBB5034535.1"/>
    <property type="molecule type" value="Genomic_DNA"/>
</dbReference>
<feature type="region of interest" description="Disordered" evidence="1">
    <location>
        <begin position="23"/>
        <end position="42"/>
    </location>
</feature>
<feature type="signal peptide" evidence="2">
    <location>
        <begin position="1"/>
        <end position="19"/>
    </location>
</feature>
<keyword evidence="5" id="KW-1185">Reference proteome</keyword>
<evidence type="ECO:0000313" key="5">
    <source>
        <dbReference type="Proteomes" id="UP000590740"/>
    </source>
</evidence>
<organism evidence="4 5">
    <name type="scientific">Prosthecobacter vanneervenii</name>
    <dbReference type="NCBI Taxonomy" id="48466"/>
    <lineage>
        <taxon>Bacteria</taxon>
        <taxon>Pseudomonadati</taxon>
        <taxon>Verrucomicrobiota</taxon>
        <taxon>Verrucomicrobiia</taxon>
        <taxon>Verrucomicrobiales</taxon>
        <taxon>Verrucomicrobiaceae</taxon>
        <taxon>Prosthecobacter</taxon>
    </lineage>
</organism>
<gene>
    <name evidence="4" type="ORF">HNQ65_004140</name>
</gene>